<organism evidence="4 5">
    <name type="scientific">Sphingobacterium kitahiroshimense</name>
    <dbReference type="NCBI Taxonomy" id="470446"/>
    <lineage>
        <taxon>Bacteria</taxon>
        <taxon>Pseudomonadati</taxon>
        <taxon>Bacteroidota</taxon>
        <taxon>Sphingobacteriia</taxon>
        <taxon>Sphingobacteriales</taxon>
        <taxon>Sphingobacteriaceae</taxon>
        <taxon>Sphingobacterium</taxon>
    </lineage>
</organism>
<evidence type="ECO:0000313" key="4">
    <source>
        <dbReference type="EMBL" id="MEN5376619.1"/>
    </source>
</evidence>
<keyword evidence="3" id="KW-0862">Zinc</keyword>
<evidence type="ECO:0000256" key="1">
    <source>
        <dbReference type="ARBA" id="ARBA00022596"/>
    </source>
</evidence>
<dbReference type="Gene3D" id="3.30.2320.80">
    <property type="match status" value="1"/>
</dbReference>
<keyword evidence="1" id="KW-0533">Nickel</keyword>
<comment type="caution">
    <text evidence="4">The sequence shown here is derived from an EMBL/GenBank/DDBJ whole genome shotgun (WGS) entry which is preliminary data.</text>
</comment>
<dbReference type="Proteomes" id="UP001409291">
    <property type="component" value="Unassembled WGS sequence"/>
</dbReference>
<sequence length="117" mass="13428">MHELSIVRDIFSTLEEAYPGRMQDIIKVEIEAGLLCNIQPILIQNAFEAYVLDEALFQDLELEVKLLPIIAYCKVCAMNFEVHYHRFVCTCGQPSDQIIQGEELRISKVLFNNKTGH</sequence>
<dbReference type="Pfam" id="PF01155">
    <property type="entry name" value="HypA"/>
    <property type="match status" value="1"/>
</dbReference>
<keyword evidence="2" id="KW-0479">Metal-binding</keyword>
<dbReference type="RefSeq" id="WP_132769587.1">
    <property type="nucleotide sequence ID" value="NZ_JAOQNK010000001.1"/>
</dbReference>
<protein>
    <submittedName>
        <fullName evidence="4">Hydrogenase maturation nickel metallochaperone HypA</fullName>
    </submittedName>
</protein>
<dbReference type="PANTHER" id="PTHR34535">
    <property type="entry name" value="HYDROGENASE MATURATION FACTOR HYPA"/>
    <property type="match status" value="1"/>
</dbReference>
<dbReference type="PANTHER" id="PTHR34535:SF3">
    <property type="entry name" value="HYDROGENASE MATURATION FACTOR HYPA"/>
    <property type="match status" value="1"/>
</dbReference>
<reference evidence="4 5" key="1">
    <citation type="submission" date="2024-04" db="EMBL/GenBank/DDBJ databases">
        <title>WGS of bacteria from Torrens River.</title>
        <authorList>
            <person name="Wyrsch E.R."/>
            <person name="Drigo B."/>
        </authorList>
    </citation>
    <scope>NUCLEOTIDE SEQUENCE [LARGE SCALE GENOMIC DNA]</scope>
    <source>
        <strain evidence="4 5">TWI391</strain>
    </source>
</reference>
<accession>A0ABV0BP91</accession>
<name>A0ABV0BP91_9SPHI</name>
<proteinExistence type="predicted"/>
<dbReference type="EMBL" id="JBDJNQ010000002">
    <property type="protein sequence ID" value="MEN5376619.1"/>
    <property type="molecule type" value="Genomic_DNA"/>
</dbReference>
<dbReference type="PIRSF" id="PIRSF004761">
    <property type="entry name" value="Hydrgn_mat_HypA"/>
    <property type="match status" value="1"/>
</dbReference>
<dbReference type="InterPro" id="IPR000688">
    <property type="entry name" value="HypA/HybF"/>
</dbReference>
<gene>
    <name evidence="4" type="ORF">ABE541_05030</name>
</gene>
<keyword evidence="5" id="KW-1185">Reference proteome</keyword>
<evidence type="ECO:0000256" key="3">
    <source>
        <dbReference type="ARBA" id="ARBA00022833"/>
    </source>
</evidence>
<evidence type="ECO:0000313" key="5">
    <source>
        <dbReference type="Proteomes" id="UP001409291"/>
    </source>
</evidence>
<evidence type="ECO:0000256" key="2">
    <source>
        <dbReference type="ARBA" id="ARBA00022723"/>
    </source>
</evidence>